<keyword evidence="2" id="KW-1185">Reference proteome</keyword>
<proteinExistence type="predicted"/>
<dbReference type="Pfam" id="PF16389">
    <property type="entry name" value="DUF4998"/>
    <property type="match status" value="1"/>
</dbReference>
<dbReference type="Proteomes" id="UP000625283">
    <property type="component" value="Unassembled WGS sequence"/>
</dbReference>
<evidence type="ECO:0000313" key="2">
    <source>
        <dbReference type="Proteomes" id="UP000625283"/>
    </source>
</evidence>
<organism evidence="1 2">
    <name type="scientific">Sphingobacterium faecale</name>
    <dbReference type="NCBI Taxonomy" id="2803775"/>
    <lineage>
        <taxon>Bacteria</taxon>
        <taxon>Pseudomonadati</taxon>
        <taxon>Bacteroidota</taxon>
        <taxon>Sphingobacteriia</taxon>
        <taxon>Sphingobacteriales</taxon>
        <taxon>Sphingobacteriaceae</taxon>
        <taxon>Sphingobacterium</taxon>
    </lineage>
</organism>
<dbReference type="PROSITE" id="PS51257">
    <property type="entry name" value="PROKAR_LIPOPROTEIN"/>
    <property type="match status" value="1"/>
</dbReference>
<dbReference type="RefSeq" id="WP_202101811.1">
    <property type="nucleotide sequence ID" value="NZ_JAERTY010000002.1"/>
</dbReference>
<reference evidence="1 2" key="1">
    <citation type="submission" date="2021-01" db="EMBL/GenBank/DDBJ databases">
        <title>C459-1 draft genome sequence.</title>
        <authorList>
            <person name="Zhang X.-F."/>
        </authorList>
    </citation>
    <scope>NUCLEOTIDE SEQUENCE [LARGE SCALE GENOMIC DNA]</scope>
    <source>
        <strain evidence="2">C459-1</strain>
    </source>
</reference>
<gene>
    <name evidence="1" type="ORF">JKG61_04655</name>
</gene>
<name>A0ABS1R016_9SPHI</name>
<dbReference type="EMBL" id="JAERTY010000002">
    <property type="protein sequence ID" value="MBL1408032.1"/>
    <property type="molecule type" value="Genomic_DNA"/>
</dbReference>
<sequence length="556" mass="62624">MKKNILFSVITCLGILAIYSCKGIYDNVEPFGGEKVYPAKFDTISGKIGFERVELDLMKAGRITNDQIYLGKASKTIVEYDKERIVVDSVVSWVNVPNLKQSKLYRFKVYTEDKYGNKSVPQEIALIPYTNNELATIAVQSPRIFASRSNALLDWAENISSILLTYCDLEYVYEDQSGVVTEGKRDVNPRIFASNLKTGDEVNVDVDYRVVPKVNGVEILDTIVLSQKISFFMPSPTAPFLPAEADVLRKNGVTTFNVVGVANIKKLTFPIHTKSLQDLFYFTDLDEIDLTGGTLFEMTKTSYNRNAVVATVGGGPFLPFVRRSGDMAEVNARFLVDLLENDLVKKVKYIPYSLGIDHLLTPFVESGKVELVNTPTDSNLPSAFFINGLLETAAWKIDLVTNPPTYPAGSGLENVMKVTLRDRSASLIFKIPLDYQFNSELYPYLRFKVFAPDKSFFPGVYDNFRVIWPRFMNRIWGFPTEHPYGQELWQPGKNDNKLSDAQLGKWVDMKIDISQMKGKHNRVIVINIGGEPAITGGYNPAKEIVYHFANFRLSKN</sequence>
<comment type="caution">
    <text evidence="1">The sequence shown here is derived from an EMBL/GenBank/DDBJ whole genome shotgun (WGS) entry which is preliminary data.</text>
</comment>
<evidence type="ECO:0000313" key="1">
    <source>
        <dbReference type="EMBL" id="MBL1408032.1"/>
    </source>
</evidence>
<protein>
    <submittedName>
        <fullName evidence="1">Uncharacterized protein</fullName>
    </submittedName>
</protein>
<accession>A0ABS1R016</accession>